<name>A0A2L1IWD0_9CAUD</name>
<dbReference type="EMBL" id="MG757154">
    <property type="protein sequence ID" value="AVD99476.1"/>
    <property type="molecule type" value="Genomic_DNA"/>
</dbReference>
<reference evidence="2" key="1">
    <citation type="submission" date="2018-01" db="EMBL/GenBank/DDBJ databases">
        <authorList>
            <person name="Wardenburg K.E."/>
            <person name="Rana S."/>
            <person name="Felix E."/>
            <person name="Puentes R.J."/>
            <person name="Shaffer C.D."/>
            <person name="Weston-Hafer K.A."/>
            <person name="Russell D.A."/>
            <person name="Pope W.H."/>
            <person name="Jacobs-Sera D."/>
            <person name="Hendrix R.W."/>
            <person name="Hatfull G.F."/>
        </authorList>
    </citation>
    <scope>NUCLEOTIDE SEQUENCE [LARGE SCALE GENOMIC DNA]</scope>
</reference>
<gene>
    <name evidence="1" type="ORF">SEA_BING_54</name>
</gene>
<keyword evidence="2" id="KW-1185">Reference proteome</keyword>
<accession>A0A2L1IWD0</accession>
<protein>
    <submittedName>
        <fullName evidence="1">Uncharacterized protein</fullName>
    </submittedName>
</protein>
<sequence length="55" mass="6130">MKTKLNGNQCGNCKQTHEKCADSKNCPKWRVSYDVCVVFSTRPPKPGFRGAAVSR</sequence>
<proteinExistence type="predicted"/>
<evidence type="ECO:0000313" key="2">
    <source>
        <dbReference type="Proteomes" id="UP000241360"/>
    </source>
</evidence>
<organism evidence="1 2">
    <name type="scientific">Streptomyces phage Bing</name>
    <dbReference type="NCBI Taxonomy" id="2079427"/>
    <lineage>
        <taxon>Viruses</taxon>
        <taxon>Duplodnaviria</taxon>
        <taxon>Heunggongvirae</taxon>
        <taxon>Uroviricota</taxon>
        <taxon>Caudoviricetes</taxon>
        <taxon>Bingvirus</taxon>
        <taxon>Bingvirus bing</taxon>
    </lineage>
</organism>
<dbReference type="Proteomes" id="UP000241360">
    <property type="component" value="Segment"/>
</dbReference>
<evidence type="ECO:0000313" key="1">
    <source>
        <dbReference type="EMBL" id="AVD99476.1"/>
    </source>
</evidence>
<dbReference type="OrthoDB" id="28832at10239"/>